<reference evidence="1 2" key="1">
    <citation type="journal article" date="2016" name="Nat. Commun.">
        <title>Thousands of microbial genomes shed light on interconnected biogeochemical processes in an aquifer system.</title>
        <authorList>
            <person name="Anantharaman K."/>
            <person name="Brown C.T."/>
            <person name="Hug L.A."/>
            <person name="Sharon I."/>
            <person name="Castelle C.J."/>
            <person name="Probst A.J."/>
            <person name="Thomas B.C."/>
            <person name="Singh A."/>
            <person name="Wilkins M.J."/>
            <person name="Karaoz U."/>
            <person name="Brodie E.L."/>
            <person name="Williams K.H."/>
            <person name="Hubbard S.S."/>
            <person name="Banfield J.F."/>
        </authorList>
    </citation>
    <scope>NUCLEOTIDE SEQUENCE [LARGE SCALE GENOMIC DNA]</scope>
</reference>
<dbReference type="PANTHER" id="PTHR40080:SF1">
    <property type="entry name" value="TRPR-LIKE PROTEIN YERC_YECD"/>
    <property type="match status" value="1"/>
</dbReference>
<protein>
    <recommendedName>
        <fullName evidence="3">TrpR like protein, YerC/YecD</fullName>
    </recommendedName>
</protein>
<dbReference type="Pfam" id="PF01371">
    <property type="entry name" value="Trp_repressor"/>
    <property type="match status" value="1"/>
</dbReference>
<evidence type="ECO:0000313" key="2">
    <source>
        <dbReference type="Proteomes" id="UP000179221"/>
    </source>
</evidence>
<accession>A0A1F7YK41</accession>
<dbReference type="Gene3D" id="1.10.1270.10">
    <property type="entry name" value="TrpR-like"/>
    <property type="match status" value="1"/>
</dbReference>
<organism evidence="1 2">
    <name type="scientific">Candidatus Woesebacteria bacterium RIFCSPHIGHO2_01_FULL_40_22</name>
    <dbReference type="NCBI Taxonomy" id="1802499"/>
    <lineage>
        <taxon>Bacteria</taxon>
        <taxon>Candidatus Woeseibacteriota</taxon>
    </lineage>
</organism>
<dbReference type="InterPro" id="IPR000831">
    <property type="entry name" value="Trp_repress"/>
</dbReference>
<proteinExistence type="predicted"/>
<evidence type="ECO:0000313" key="1">
    <source>
        <dbReference type="EMBL" id="OGM27642.1"/>
    </source>
</evidence>
<dbReference type="GO" id="GO:0003700">
    <property type="term" value="F:DNA-binding transcription factor activity"/>
    <property type="evidence" value="ECO:0007669"/>
    <property type="project" value="InterPro"/>
</dbReference>
<dbReference type="AlphaFoldDB" id="A0A1F7YK41"/>
<sequence length="192" mass="22094">MANSKDKFEKLSREEKIGLMFDLINSFQKVRNPLDTAFFLQDLLTSNEIRNLSVRLRIAKLLLSGEGYREIKDEIGSSFATISKVSSWLESGGEGFKRVIKRLPLKWNVPKNLPRGPIEFHLPQTLMALAQHGVAEGQNKRIERFVEVIKNKDNLDRGIRKEFNDFYSELAVERKSLKTRVGFGEIIRKSVK</sequence>
<dbReference type="InterPro" id="IPR010921">
    <property type="entry name" value="Trp_repressor/repl_initiator"/>
</dbReference>
<dbReference type="EMBL" id="MGGL01000003">
    <property type="protein sequence ID" value="OGM27642.1"/>
    <property type="molecule type" value="Genomic_DNA"/>
</dbReference>
<dbReference type="Proteomes" id="UP000179221">
    <property type="component" value="Unassembled WGS sequence"/>
</dbReference>
<dbReference type="InterPro" id="IPR013368">
    <property type="entry name" value="YecD_YerC"/>
</dbReference>
<dbReference type="InterPro" id="IPR038116">
    <property type="entry name" value="TrpR-like_sf"/>
</dbReference>
<dbReference type="PANTHER" id="PTHR40080">
    <property type="entry name" value="LMO1763 PROTEIN"/>
    <property type="match status" value="1"/>
</dbReference>
<dbReference type="NCBIfam" id="TIGR02531">
    <property type="entry name" value="yecD_yerC"/>
    <property type="match status" value="1"/>
</dbReference>
<comment type="caution">
    <text evidence="1">The sequence shown here is derived from an EMBL/GenBank/DDBJ whole genome shotgun (WGS) entry which is preliminary data.</text>
</comment>
<gene>
    <name evidence="1" type="ORF">A2628_04180</name>
</gene>
<dbReference type="GO" id="GO:0043565">
    <property type="term" value="F:sequence-specific DNA binding"/>
    <property type="evidence" value="ECO:0007669"/>
    <property type="project" value="InterPro"/>
</dbReference>
<name>A0A1F7YK41_9BACT</name>
<dbReference type="SUPFAM" id="SSF48295">
    <property type="entry name" value="TrpR-like"/>
    <property type="match status" value="1"/>
</dbReference>
<evidence type="ECO:0008006" key="3">
    <source>
        <dbReference type="Google" id="ProtNLM"/>
    </source>
</evidence>